<comment type="subcellular location">
    <subcellularLocation>
        <location evidence="1">Secreted</location>
    </subcellularLocation>
</comment>
<dbReference type="PANTHER" id="PTHR13234">
    <property type="entry name" value="GAMMA-INTERFERON INDUCIBLE LYSOSOMAL THIOL REDUCTASE GILT"/>
    <property type="match status" value="1"/>
</dbReference>
<dbReference type="STRING" id="456900.A0A151K267"/>
<proteinExistence type="inferred from homology"/>
<dbReference type="AlphaFoldDB" id="A0A151K267"/>
<name>A0A151K267_9HYME</name>
<evidence type="ECO:0000256" key="3">
    <source>
        <dbReference type="ARBA" id="ARBA00022525"/>
    </source>
</evidence>
<keyword evidence="8" id="KW-1185">Reference proteome</keyword>
<comment type="similarity">
    <text evidence="2">Belongs to the GILT family.</text>
</comment>
<evidence type="ECO:0000256" key="2">
    <source>
        <dbReference type="ARBA" id="ARBA00005679"/>
    </source>
</evidence>
<evidence type="ECO:0000256" key="1">
    <source>
        <dbReference type="ARBA" id="ARBA00004613"/>
    </source>
</evidence>
<protein>
    <submittedName>
        <fullName evidence="7">Gamma-interferon-inducible lysosomal thiol reductase</fullName>
    </submittedName>
</protein>
<feature type="chain" id="PRO_5012384767" evidence="6">
    <location>
        <begin position="16"/>
        <end position="238"/>
    </location>
</feature>
<feature type="signal peptide" evidence="6">
    <location>
        <begin position="1"/>
        <end position="15"/>
    </location>
</feature>
<sequence>MRFYLSISRAQLAAAVFVALVSHGILSNAQLADDESKIHVVNVDVYYESLCSDSMRWITRQLVPWYLEFRRHINVTLIPYGKATRHRESETGPWQFSCQHGPNECLGNKAQACGIHAIQSSEAAENHQRLMINLIGCAMFASGGGRNPVTAVQQCTEEVEFITTKTRKLIDDCIASPLADDLLAANGDKTDAMQSPLRFVYSKENQDEALSNFPKLICRHLTKKDDRPSACEDENPEN</sequence>
<keyword evidence="4 6" id="KW-0732">Signal</keyword>
<dbReference type="GO" id="GO:0005576">
    <property type="term" value="C:extracellular region"/>
    <property type="evidence" value="ECO:0007669"/>
    <property type="project" value="UniProtKB-SubCell"/>
</dbReference>
<evidence type="ECO:0000256" key="4">
    <source>
        <dbReference type="ARBA" id="ARBA00022729"/>
    </source>
</evidence>
<evidence type="ECO:0000313" key="8">
    <source>
        <dbReference type="Proteomes" id="UP000078542"/>
    </source>
</evidence>
<dbReference type="Proteomes" id="UP000078542">
    <property type="component" value="Unassembled WGS sequence"/>
</dbReference>
<keyword evidence="5" id="KW-0325">Glycoprotein</keyword>
<dbReference type="EMBL" id="LKEX01012942">
    <property type="protein sequence ID" value="KYN50216.1"/>
    <property type="molecule type" value="Genomic_DNA"/>
</dbReference>
<organism evidence="7 8">
    <name type="scientific">Cyphomyrmex costatus</name>
    <dbReference type="NCBI Taxonomy" id="456900"/>
    <lineage>
        <taxon>Eukaryota</taxon>
        <taxon>Metazoa</taxon>
        <taxon>Ecdysozoa</taxon>
        <taxon>Arthropoda</taxon>
        <taxon>Hexapoda</taxon>
        <taxon>Insecta</taxon>
        <taxon>Pterygota</taxon>
        <taxon>Neoptera</taxon>
        <taxon>Endopterygota</taxon>
        <taxon>Hymenoptera</taxon>
        <taxon>Apocrita</taxon>
        <taxon>Aculeata</taxon>
        <taxon>Formicoidea</taxon>
        <taxon>Formicidae</taxon>
        <taxon>Myrmicinae</taxon>
        <taxon>Cyphomyrmex</taxon>
    </lineage>
</organism>
<comment type="caution">
    <text evidence="7">The sequence shown here is derived from an EMBL/GenBank/DDBJ whole genome shotgun (WGS) entry which is preliminary data.</text>
</comment>
<evidence type="ECO:0000256" key="5">
    <source>
        <dbReference type="ARBA" id="ARBA00023180"/>
    </source>
</evidence>
<dbReference type="InterPro" id="IPR004911">
    <property type="entry name" value="Interferon-induced_GILT"/>
</dbReference>
<gene>
    <name evidence="7" type="ORF">ALC62_03870</name>
</gene>
<keyword evidence="3" id="KW-0964">Secreted</keyword>
<reference evidence="7 8" key="1">
    <citation type="submission" date="2016-03" db="EMBL/GenBank/DDBJ databases">
        <title>Cyphomyrmex costatus WGS genome.</title>
        <authorList>
            <person name="Nygaard S."/>
            <person name="Hu H."/>
            <person name="Boomsma J."/>
            <person name="Zhang G."/>
        </authorList>
    </citation>
    <scope>NUCLEOTIDE SEQUENCE [LARGE SCALE GENOMIC DNA]</scope>
    <source>
        <strain evidence="7">MS0001</strain>
        <tissue evidence="7">Whole body</tissue>
    </source>
</reference>
<evidence type="ECO:0000256" key="6">
    <source>
        <dbReference type="SAM" id="SignalP"/>
    </source>
</evidence>
<evidence type="ECO:0000313" key="7">
    <source>
        <dbReference type="EMBL" id="KYN50216.1"/>
    </source>
</evidence>
<dbReference type="PANTHER" id="PTHR13234:SF8">
    <property type="entry name" value="GAMMA-INTERFERON-INDUCIBLE LYSOSOMAL THIOL REDUCTASE"/>
    <property type="match status" value="1"/>
</dbReference>
<dbReference type="GO" id="GO:0016671">
    <property type="term" value="F:oxidoreductase activity, acting on a sulfur group of donors, disulfide as acceptor"/>
    <property type="evidence" value="ECO:0007669"/>
    <property type="project" value="InterPro"/>
</dbReference>
<dbReference type="Pfam" id="PF03227">
    <property type="entry name" value="GILT"/>
    <property type="match status" value="1"/>
</dbReference>
<accession>A0A151K267</accession>